<dbReference type="Gene3D" id="3.30.70.60">
    <property type="match status" value="1"/>
</dbReference>
<dbReference type="Proteomes" id="UP000035681">
    <property type="component" value="Unplaced"/>
</dbReference>
<sequence>MPLYEVTIIPKNLARAELVSALKRTVTSLLDNGAIITEMKSLGQRELPFKRIAKQTKQPVYSSTYLFLKAYMPIEKQLSSLKAISNDLEMLHVHFVNTKELEKPVVECNLDELLKPPAYRDSIETLRKGGKIGHFTKQMIFKRTEKEWKAVPKSYPIPQPKD</sequence>
<accession>A0A0K0DZY6</accession>
<organism evidence="2">
    <name type="scientific">Strongyloides stercoralis</name>
    <name type="common">Threadworm</name>
    <dbReference type="NCBI Taxonomy" id="6248"/>
    <lineage>
        <taxon>Eukaryota</taxon>
        <taxon>Metazoa</taxon>
        <taxon>Ecdysozoa</taxon>
        <taxon>Nematoda</taxon>
        <taxon>Chromadorea</taxon>
        <taxon>Rhabditida</taxon>
        <taxon>Tylenchina</taxon>
        <taxon>Panagrolaimomorpha</taxon>
        <taxon>Strongyloidoidea</taxon>
        <taxon>Strongyloididae</taxon>
        <taxon>Strongyloides</taxon>
    </lineage>
</organism>
<dbReference type="GO" id="GO:0003735">
    <property type="term" value="F:structural constituent of ribosome"/>
    <property type="evidence" value="ECO:0007669"/>
    <property type="project" value="InterPro"/>
</dbReference>
<name>A0A0K0DZY6_STRER</name>
<keyword evidence="1" id="KW-1185">Reference proteome</keyword>
<dbReference type="InterPro" id="IPR035980">
    <property type="entry name" value="Ribosomal_bS6_sf"/>
</dbReference>
<reference evidence="2" key="1">
    <citation type="submission" date="2015-08" db="UniProtKB">
        <authorList>
            <consortium name="WormBaseParasite"/>
        </authorList>
    </citation>
    <scope>IDENTIFICATION</scope>
</reference>
<dbReference type="AlphaFoldDB" id="A0A0K0DZY6"/>
<dbReference type="GO" id="GO:0006412">
    <property type="term" value="P:translation"/>
    <property type="evidence" value="ECO:0007669"/>
    <property type="project" value="InterPro"/>
</dbReference>
<dbReference type="WBParaSite" id="SSTP_0000280300.1">
    <property type="protein sequence ID" value="SSTP_0000280300.1"/>
    <property type="gene ID" value="SSTP_0000280300"/>
</dbReference>
<evidence type="ECO:0000313" key="3">
    <source>
        <dbReference type="WBParaSite" id="TCONS_00003268.p1"/>
    </source>
</evidence>
<protein>
    <submittedName>
        <fullName evidence="2 3">Ribosomal protein S6</fullName>
    </submittedName>
</protein>
<dbReference type="GO" id="GO:0005840">
    <property type="term" value="C:ribosome"/>
    <property type="evidence" value="ECO:0007669"/>
    <property type="project" value="InterPro"/>
</dbReference>
<dbReference type="WBParaSite" id="TCONS_00003268.p1">
    <property type="protein sequence ID" value="TCONS_00003268.p1"/>
    <property type="gene ID" value="XLOC_003011"/>
</dbReference>
<evidence type="ECO:0000313" key="1">
    <source>
        <dbReference type="Proteomes" id="UP000035681"/>
    </source>
</evidence>
<dbReference type="InterPro" id="IPR014717">
    <property type="entry name" value="Transl_elong_EF1B/ribsomal_bS6"/>
</dbReference>
<dbReference type="STRING" id="6248.A0A0K0DZY6"/>
<evidence type="ECO:0000313" key="2">
    <source>
        <dbReference type="WBParaSite" id="SSTP_0000280300.1"/>
    </source>
</evidence>
<proteinExistence type="predicted"/>
<dbReference type="SUPFAM" id="SSF54995">
    <property type="entry name" value="Ribosomal protein S6"/>
    <property type="match status" value="1"/>
</dbReference>
<dbReference type="GO" id="GO:0019843">
    <property type="term" value="F:rRNA binding"/>
    <property type="evidence" value="ECO:0007669"/>
    <property type="project" value="InterPro"/>
</dbReference>